<feature type="transmembrane region" description="Helical" evidence="1">
    <location>
        <begin position="36"/>
        <end position="54"/>
    </location>
</feature>
<dbReference type="InterPro" id="IPR021257">
    <property type="entry name" value="DUF2809"/>
</dbReference>
<dbReference type="Pfam" id="PF10990">
    <property type="entry name" value="DUF2809"/>
    <property type="match status" value="1"/>
</dbReference>
<keyword evidence="3" id="KW-1185">Reference proteome</keyword>
<comment type="caution">
    <text evidence="2">The sequence shown here is derived from an EMBL/GenBank/DDBJ whole genome shotgun (WGS) entry which is preliminary data.</text>
</comment>
<feature type="transmembrane region" description="Helical" evidence="1">
    <location>
        <begin position="7"/>
        <end position="24"/>
    </location>
</feature>
<organism evidence="2 3">
    <name type="scientific">Metabacillus flavus</name>
    <dbReference type="NCBI Taxonomy" id="2823519"/>
    <lineage>
        <taxon>Bacteria</taxon>
        <taxon>Bacillati</taxon>
        <taxon>Bacillota</taxon>
        <taxon>Bacilli</taxon>
        <taxon>Bacillales</taxon>
        <taxon>Bacillaceae</taxon>
        <taxon>Metabacillus</taxon>
    </lineage>
</organism>
<evidence type="ECO:0000313" key="2">
    <source>
        <dbReference type="EMBL" id="MBS2970777.1"/>
    </source>
</evidence>
<sequence>MNRSRIFYGLLLILMVGLGLYSRRLSPFLPEFINTYLGDAIWAAMIFIGFAFLFNRRKTAVIVGAAAFYCLLTECSQLYQAAWMNDIRATSLGGLVLGYGFLWTDLAAYAIGLSVCAGSEYIAKKPSVR</sequence>
<proteinExistence type="predicted"/>
<keyword evidence="1" id="KW-0472">Membrane</keyword>
<gene>
    <name evidence="2" type="ORF">J9317_18700</name>
</gene>
<dbReference type="RefSeq" id="WP_211561435.1">
    <property type="nucleotide sequence ID" value="NZ_JAGVRK010000001.1"/>
</dbReference>
<keyword evidence="1" id="KW-1133">Transmembrane helix</keyword>
<dbReference type="Proteomes" id="UP000682403">
    <property type="component" value="Unassembled WGS sequence"/>
</dbReference>
<protein>
    <submittedName>
        <fullName evidence="2">DUF2809 domain-containing protein</fullName>
    </submittedName>
</protein>
<feature type="transmembrane region" description="Helical" evidence="1">
    <location>
        <begin position="99"/>
        <end position="123"/>
    </location>
</feature>
<evidence type="ECO:0000313" key="3">
    <source>
        <dbReference type="Proteomes" id="UP000682403"/>
    </source>
</evidence>
<name>A0ABS5LJ82_9BACI</name>
<feature type="transmembrane region" description="Helical" evidence="1">
    <location>
        <begin position="61"/>
        <end position="79"/>
    </location>
</feature>
<evidence type="ECO:0000256" key="1">
    <source>
        <dbReference type="SAM" id="Phobius"/>
    </source>
</evidence>
<keyword evidence="1" id="KW-0812">Transmembrane</keyword>
<reference evidence="2 3" key="1">
    <citation type="submission" date="2021-04" db="EMBL/GenBank/DDBJ databases">
        <title>Metabacillus sp. strain KIGAM252 whole genome sequence.</title>
        <authorList>
            <person name="Seo M.-J."/>
            <person name="Cho E.-S."/>
            <person name="Hwang C.Y."/>
            <person name="Yoon D.J."/>
        </authorList>
    </citation>
    <scope>NUCLEOTIDE SEQUENCE [LARGE SCALE GENOMIC DNA]</scope>
    <source>
        <strain evidence="2 3">KIGAM252</strain>
    </source>
</reference>
<accession>A0ABS5LJ82</accession>
<dbReference type="EMBL" id="JAGVRK010000001">
    <property type="protein sequence ID" value="MBS2970777.1"/>
    <property type="molecule type" value="Genomic_DNA"/>
</dbReference>